<reference evidence="3 4" key="1">
    <citation type="submission" date="2020-12" db="EMBL/GenBank/DDBJ databases">
        <title>Geomonas sp. Red421, isolated from paddy soil.</title>
        <authorList>
            <person name="Xu Z."/>
            <person name="Zhang Z."/>
            <person name="Masuda Y."/>
            <person name="Itoh H."/>
            <person name="Senoo K."/>
        </authorList>
    </citation>
    <scope>NUCLEOTIDE SEQUENCE [LARGE SCALE GENOMIC DNA]</scope>
    <source>
        <strain evidence="3 4">Red421</strain>
    </source>
</reference>
<evidence type="ECO:0000256" key="2">
    <source>
        <dbReference type="HAMAP-Rule" id="MF_00163"/>
    </source>
</evidence>
<dbReference type="HAMAP" id="MF_00163">
    <property type="entry name" value="Pep_deformylase"/>
    <property type="match status" value="1"/>
</dbReference>
<comment type="similarity">
    <text evidence="1 2">Belongs to the polypeptide deformylase family.</text>
</comment>
<accession>A0ABS0YEX9</accession>
<dbReference type="RefSeq" id="WP_199389329.1">
    <property type="nucleotide sequence ID" value="NZ_JAEMHL010000005.1"/>
</dbReference>
<evidence type="ECO:0000313" key="3">
    <source>
        <dbReference type="EMBL" id="MBJ6750832.1"/>
    </source>
</evidence>
<dbReference type="PIRSF" id="PIRSF004749">
    <property type="entry name" value="Pep_def"/>
    <property type="match status" value="1"/>
</dbReference>
<dbReference type="GO" id="GO:0042586">
    <property type="term" value="F:peptide deformylase activity"/>
    <property type="evidence" value="ECO:0007669"/>
    <property type="project" value="UniProtKB-EC"/>
</dbReference>
<dbReference type="InterPro" id="IPR036821">
    <property type="entry name" value="Peptide_deformylase_sf"/>
</dbReference>
<protein>
    <recommendedName>
        <fullName evidence="2">Peptide deformylase</fullName>
        <shortName evidence="2">PDF</shortName>
        <ecNumber evidence="2">3.5.1.88</ecNumber>
    </recommendedName>
    <alternativeName>
        <fullName evidence="2">Polypeptide deformylase</fullName>
    </alternativeName>
</protein>
<evidence type="ECO:0000313" key="4">
    <source>
        <dbReference type="Proteomes" id="UP000614714"/>
    </source>
</evidence>
<comment type="cofactor">
    <cofactor evidence="2">
        <name>Fe(2+)</name>
        <dbReference type="ChEBI" id="CHEBI:29033"/>
    </cofactor>
    <text evidence="2">Binds 1 Fe(2+) ion.</text>
</comment>
<dbReference type="CDD" id="cd00487">
    <property type="entry name" value="Pep_deformylase"/>
    <property type="match status" value="1"/>
</dbReference>
<proteinExistence type="inferred from homology"/>
<dbReference type="EC" id="3.5.1.88" evidence="2"/>
<dbReference type="InterPro" id="IPR023635">
    <property type="entry name" value="Peptide_deformylase"/>
</dbReference>
<dbReference type="NCBIfam" id="TIGR00079">
    <property type="entry name" value="pept_deformyl"/>
    <property type="match status" value="1"/>
</dbReference>
<keyword evidence="2" id="KW-0479">Metal-binding</keyword>
<comment type="catalytic activity">
    <reaction evidence="2">
        <text>N-terminal N-formyl-L-methionyl-[peptide] + H2O = N-terminal L-methionyl-[peptide] + formate</text>
        <dbReference type="Rhea" id="RHEA:24420"/>
        <dbReference type="Rhea" id="RHEA-COMP:10639"/>
        <dbReference type="Rhea" id="RHEA-COMP:10640"/>
        <dbReference type="ChEBI" id="CHEBI:15377"/>
        <dbReference type="ChEBI" id="CHEBI:15740"/>
        <dbReference type="ChEBI" id="CHEBI:49298"/>
        <dbReference type="ChEBI" id="CHEBI:64731"/>
        <dbReference type="EC" id="3.5.1.88"/>
    </reaction>
</comment>
<name>A0ABS0YEX9_9BACT</name>
<comment type="function">
    <text evidence="2">Removes the formyl group from the N-terminal Met of newly synthesized proteins. Requires at least a dipeptide for an efficient rate of reaction. N-terminal L-methionine is a prerequisite for activity but the enzyme has broad specificity at other positions.</text>
</comment>
<comment type="caution">
    <text evidence="3">The sequence shown here is derived from an EMBL/GenBank/DDBJ whole genome shotgun (WGS) entry which is preliminary data.</text>
</comment>
<keyword evidence="2" id="KW-0408">Iron</keyword>
<dbReference type="SUPFAM" id="SSF56420">
    <property type="entry name" value="Peptide deformylase"/>
    <property type="match status" value="1"/>
</dbReference>
<dbReference type="NCBIfam" id="NF001159">
    <property type="entry name" value="PRK00150.1-3"/>
    <property type="match status" value="1"/>
</dbReference>
<dbReference type="PRINTS" id="PR01576">
    <property type="entry name" value="PDEFORMYLASE"/>
</dbReference>
<feature type="binding site" evidence="2">
    <location>
        <position position="92"/>
    </location>
    <ligand>
        <name>Fe cation</name>
        <dbReference type="ChEBI" id="CHEBI:24875"/>
    </ligand>
</feature>
<dbReference type="EMBL" id="JAEMHL010000005">
    <property type="protein sequence ID" value="MBJ6750832.1"/>
    <property type="molecule type" value="Genomic_DNA"/>
</dbReference>
<gene>
    <name evidence="2 3" type="primary">def</name>
    <name evidence="3" type="ORF">JFN91_11460</name>
</gene>
<feature type="binding site" evidence="2">
    <location>
        <position position="134"/>
    </location>
    <ligand>
        <name>Fe cation</name>
        <dbReference type="ChEBI" id="CHEBI:24875"/>
    </ligand>
</feature>
<dbReference type="PANTHER" id="PTHR10458:SF22">
    <property type="entry name" value="PEPTIDE DEFORMYLASE"/>
    <property type="match status" value="1"/>
</dbReference>
<keyword evidence="4" id="KW-1185">Reference proteome</keyword>
<keyword evidence="2 3" id="KW-0378">Hydrolase</keyword>
<feature type="active site" evidence="2">
    <location>
        <position position="135"/>
    </location>
</feature>
<dbReference type="Gene3D" id="3.90.45.10">
    <property type="entry name" value="Peptide deformylase"/>
    <property type="match status" value="1"/>
</dbReference>
<organism evidence="3 4">
    <name type="scientific">Geomonas anaerohicana</name>
    <dbReference type="NCBI Taxonomy" id="2798583"/>
    <lineage>
        <taxon>Bacteria</taxon>
        <taxon>Pseudomonadati</taxon>
        <taxon>Thermodesulfobacteriota</taxon>
        <taxon>Desulfuromonadia</taxon>
        <taxon>Geobacterales</taxon>
        <taxon>Geobacteraceae</taxon>
        <taxon>Geomonas</taxon>
    </lineage>
</organism>
<dbReference type="PANTHER" id="PTHR10458">
    <property type="entry name" value="PEPTIDE DEFORMYLASE"/>
    <property type="match status" value="1"/>
</dbReference>
<dbReference type="Proteomes" id="UP000614714">
    <property type="component" value="Unassembled WGS sequence"/>
</dbReference>
<feature type="binding site" evidence="2">
    <location>
        <position position="138"/>
    </location>
    <ligand>
        <name>Fe cation</name>
        <dbReference type="ChEBI" id="CHEBI:24875"/>
    </ligand>
</feature>
<dbReference type="Pfam" id="PF01327">
    <property type="entry name" value="Pep_deformylase"/>
    <property type="match status" value="1"/>
</dbReference>
<keyword evidence="2" id="KW-0648">Protein biosynthesis</keyword>
<sequence>MVRKILTYPDPELKKRSLPVTVITDKTRELVRDMAETMYDAPGVGLAAPQIGVHQRVVVIDVSGKDENPELIVAINPEIVHAEGEAYEEEGCLSVPKFSANVRRHARVVVKMLNLDGEEVVIRADDLLAIAFQHEIDHLDGVLFIDHLSPLKKGIFRKRYQRAQEEAKEQLR</sequence>
<evidence type="ECO:0000256" key="1">
    <source>
        <dbReference type="ARBA" id="ARBA00010759"/>
    </source>
</evidence>